<organism evidence="6 7">
    <name type="scientific">Gomphillus americanus</name>
    <dbReference type="NCBI Taxonomy" id="1940652"/>
    <lineage>
        <taxon>Eukaryota</taxon>
        <taxon>Fungi</taxon>
        <taxon>Dikarya</taxon>
        <taxon>Ascomycota</taxon>
        <taxon>Pezizomycotina</taxon>
        <taxon>Lecanoromycetes</taxon>
        <taxon>OSLEUM clade</taxon>
        <taxon>Ostropomycetidae</taxon>
        <taxon>Ostropales</taxon>
        <taxon>Graphidaceae</taxon>
        <taxon>Gomphilloideae</taxon>
        <taxon>Gomphillus</taxon>
    </lineage>
</organism>
<dbReference type="PANTHER" id="PTHR17224:SF1">
    <property type="entry name" value="PEPTIDYL-TRNA HYDROLASE"/>
    <property type="match status" value="1"/>
</dbReference>
<evidence type="ECO:0000256" key="1">
    <source>
        <dbReference type="ARBA" id="ARBA00013260"/>
    </source>
</evidence>
<accession>A0A8H3F161</accession>
<evidence type="ECO:0000256" key="5">
    <source>
        <dbReference type="ARBA" id="ARBA00038063"/>
    </source>
</evidence>
<keyword evidence="3" id="KW-0378">Hydrolase</keyword>
<evidence type="ECO:0000313" key="7">
    <source>
        <dbReference type="Proteomes" id="UP000664169"/>
    </source>
</evidence>
<keyword evidence="2" id="KW-0820">tRNA-binding</keyword>
<proteinExistence type="inferred from homology"/>
<comment type="similarity">
    <text evidence="5">Belongs to the PTH family.</text>
</comment>
<evidence type="ECO:0000313" key="6">
    <source>
        <dbReference type="EMBL" id="CAF9915315.1"/>
    </source>
</evidence>
<comment type="caution">
    <text evidence="6">The sequence shown here is derived from an EMBL/GenBank/DDBJ whole genome shotgun (WGS) entry which is preliminary data.</text>
</comment>
<reference evidence="6" key="1">
    <citation type="submission" date="2021-03" db="EMBL/GenBank/DDBJ databases">
        <authorList>
            <person name="Tagirdzhanova G."/>
        </authorList>
    </citation>
    <scope>NUCLEOTIDE SEQUENCE</scope>
</reference>
<dbReference type="Gene3D" id="3.40.50.1470">
    <property type="entry name" value="Peptidyl-tRNA hydrolase"/>
    <property type="match status" value="1"/>
</dbReference>
<dbReference type="PANTHER" id="PTHR17224">
    <property type="entry name" value="PEPTIDYL-TRNA HYDROLASE"/>
    <property type="match status" value="1"/>
</dbReference>
<dbReference type="EC" id="3.1.1.29" evidence="1"/>
<evidence type="ECO:0000256" key="3">
    <source>
        <dbReference type="ARBA" id="ARBA00022801"/>
    </source>
</evidence>
<evidence type="ECO:0000256" key="2">
    <source>
        <dbReference type="ARBA" id="ARBA00022555"/>
    </source>
</evidence>
<dbReference type="Pfam" id="PF01195">
    <property type="entry name" value="Pept_tRNA_hydro"/>
    <property type="match status" value="1"/>
</dbReference>
<gene>
    <name evidence="6" type="ORF">GOMPHAMPRED_000693</name>
</gene>
<sequence>MATIPRHIFLASLGNPAPYANTLHSAGHILLDALSSHLNLPPLSNNNLCFKSGLSTSSSSDPEFGLTLWQSPTQMNVSGKPLVQAWKSYLSRLPADTRSAAKLYILHDELEARLGKIKIRHTGSVKGHNGLKSVISAFGGKQDCFSRVGIGIGRPESRDPEDVSRYVLSACRPHELVAIRGAAAEVAAKLLEIG</sequence>
<name>A0A8H3F161_9LECA</name>
<dbReference type="PROSITE" id="PS01196">
    <property type="entry name" value="PEPT_TRNA_HYDROL_2"/>
    <property type="match status" value="1"/>
</dbReference>
<dbReference type="GO" id="GO:0000049">
    <property type="term" value="F:tRNA binding"/>
    <property type="evidence" value="ECO:0007669"/>
    <property type="project" value="UniProtKB-KW"/>
</dbReference>
<dbReference type="NCBIfam" id="TIGR00447">
    <property type="entry name" value="pth"/>
    <property type="match status" value="1"/>
</dbReference>
<evidence type="ECO:0000256" key="4">
    <source>
        <dbReference type="ARBA" id="ARBA00022884"/>
    </source>
</evidence>
<dbReference type="EMBL" id="CAJPDQ010000010">
    <property type="protein sequence ID" value="CAF9915315.1"/>
    <property type="molecule type" value="Genomic_DNA"/>
</dbReference>
<dbReference type="OrthoDB" id="1711136at2759"/>
<dbReference type="InterPro" id="IPR036416">
    <property type="entry name" value="Pept_tRNA_hydro_sf"/>
</dbReference>
<dbReference type="AlphaFoldDB" id="A0A8H3F161"/>
<dbReference type="Proteomes" id="UP000664169">
    <property type="component" value="Unassembled WGS sequence"/>
</dbReference>
<keyword evidence="7" id="KW-1185">Reference proteome</keyword>
<dbReference type="SUPFAM" id="SSF53178">
    <property type="entry name" value="Peptidyl-tRNA hydrolase-like"/>
    <property type="match status" value="1"/>
</dbReference>
<keyword evidence="4" id="KW-0694">RNA-binding</keyword>
<protein>
    <recommendedName>
        <fullName evidence="1">peptidyl-tRNA hydrolase</fullName>
        <ecNumber evidence="1">3.1.1.29</ecNumber>
    </recommendedName>
</protein>
<dbReference type="InterPro" id="IPR018171">
    <property type="entry name" value="Pept_tRNA_hydro_CS"/>
</dbReference>
<dbReference type="InterPro" id="IPR001328">
    <property type="entry name" value="Pept_tRNA_hydro"/>
</dbReference>
<dbReference type="GO" id="GO:0004045">
    <property type="term" value="F:peptidyl-tRNA hydrolase activity"/>
    <property type="evidence" value="ECO:0007669"/>
    <property type="project" value="UniProtKB-EC"/>
</dbReference>